<evidence type="ECO:0000256" key="1">
    <source>
        <dbReference type="SAM" id="MobiDB-lite"/>
    </source>
</evidence>
<reference evidence="2" key="1">
    <citation type="submission" date="2021-06" db="EMBL/GenBank/DDBJ databases">
        <authorList>
            <person name="Kallberg Y."/>
            <person name="Tangrot J."/>
            <person name="Rosling A."/>
        </authorList>
    </citation>
    <scope>NUCLEOTIDE SEQUENCE</scope>
    <source>
        <strain evidence="2">87-6 pot B 2015</strain>
    </source>
</reference>
<feature type="compositionally biased region" description="Basic and acidic residues" evidence="1">
    <location>
        <begin position="515"/>
        <end position="524"/>
    </location>
</feature>
<feature type="compositionally biased region" description="Low complexity" evidence="1">
    <location>
        <begin position="338"/>
        <end position="348"/>
    </location>
</feature>
<dbReference type="EMBL" id="CAJVPP010002680">
    <property type="protein sequence ID" value="CAG8608044.1"/>
    <property type="molecule type" value="Genomic_DNA"/>
</dbReference>
<proteinExistence type="predicted"/>
<evidence type="ECO:0000313" key="2">
    <source>
        <dbReference type="EMBL" id="CAG8608044.1"/>
    </source>
</evidence>
<feature type="region of interest" description="Disordered" evidence="1">
    <location>
        <begin position="316"/>
        <end position="586"/>
    </location>
</feature>
<feature type="compositionally biased region" description="Basic and acidic residues" evidence="1">
    <location>
        <begin position="407"/>
        <end position="431"/>
    </location>
</feature>
<accession>A0A9N9GKC3</accession>
<dbReference type="AlphaFoldDB" id="A0A9N9GKC3"/>
<dbReference type="Proteomes" id="UP000789375">
    <property type="component" value="Unassembled WGS sequence"/>
</dbReference>
<feature type="compositionally biased region" description="Low complexity" evidence="1">
    <location>
        <begin position="384"/>
        <end position="393"/>
    </location>
</feature>
<organism evidence="2 3">
    <name type="scientific">Funneliformis mosseae</name>
    <name type="common">Endomycorrhizal fungus</name>
    <name type="synonym">Glomus mosseae</name>
    <dbReference type="NCBI Taxonomy" id="27381"/>
    <lineage>
        <taxon>Eukaryota</taxon>
        <taxon>Fungi</taxon>
        <taxon>Fungi incertae sedis</taxon>
        <taxon>Mucoromycota</taxon>
        <taxon>Glomeromycotina</taxon>
        <taxon>Glomeromycetes</taxon>
        <taxon>Glomerales</taxon>
        <taxon>Glomeraceae</taxon>
        <taxon>Funneliformis</taxon>
    </lineage>
</organism>
<sequence>MGSTMHVVAFIEQKSRQNGIDYGVGRFRCEAGQFGTFRFKILSSAKMTKYCHSFTEGDVVTLVGQFSYETIDKEEGFTLNVSVATPFPSPSSGCWEPEEIPISAPYLSFHTQPISGSLRQIENCQFVRTKSSIHSGYSRSYTDPRFRVGYQTDNEKWNNMAFNWDAYSQFFISGFFLYVDNGEVHIEATEIEVDPSAKKCGKTSNISNSTVPGVSPLAKNLARLLEQEKISFSTTSTLGTFAKNSFDQTSSKPEKKPASLRPLAPKSASVSLLHHSQNQMGLQSLQSQLSDQPISETLSKDLLKGMQAYHHIMQRLGNPMPSQPPSHMPVFSTLQQVPSSEPTPSSTEQIAELIAEQAPQVSNQIDRERSLSNQNERDKPSKPPSSQQASYPQELVKSPTHYTSPQNERDLTPSRDIGNKNDSVRSSRAESESSESIEFEQTKKSGKKSSPEDKSKSSRPTSRNTLGNRFIVYEPKIQESEGIIKPEGTLTGKRGRKSKNSSTARSNKKAKIKKNINEKNEKETTTTTTNQEEQITDIANGSPKNPTDKEPKKVSEKSSKNSSDNSENTILNLKVEGETIEETRES</sequence>
<feature type="compositionally biased region" description="Basic and acidic residues" evidence="1">
    <location>
        <begin position="365"/>
        <end position="381"/>
    </location>
</feature>
<keyword evidence="3" id="KW-1185">Reference proteome</keyword>
<evidence type="ECO:0000313" key="3">
    <source>
        <dbReference type="Proteomes" id="UP000789375"/>
    </source>
</evidence>
<gene>
    <name evidence="2" type="ORF">FMOSSE_LOCUS9308</name>
</gene>
<name>A0A9N9GKC3_FUNMO</name>
<comment type="caution">
    <text evidence="2">The sequence shown here is derived from an EMBL/GenBank/DDBJ whole genome shotgun (WGS) entry which is preliminary data.</text>
</comment>
<feature type="compositionally biased region" description="Basic and acidic residues" evidence="1">
    <location>
        <begin position="575"/>
        <end position="586"/>
    </location>
</feature>
<feature type="region of interest" description="Disordered" evidence="1">
    <location>
        <begin position="243"/>
        <end position="269"/>
    </location>
</feature>
<protein>
    <submittedName>
        <fullName evidence="2">15399_t:CDS:1</fullName>
    </submittedName>
</protein>
<feature type="compositionally biased region" description="Basic and acidic residues" evidence="1">
    <location>
        <begin position="546"/>
        <end position="559"/>
    </location>
</feature>